<dbReference type="InterPro" id="IPR014001">
    <property type="entry name" value="Helicase_ATP-bd"/>
</dbReference>
<dbReference type="PROSITE" id="PS51194">
    <property type="entry name" value="HELICASE_CTER"/>
    <property type="match status" value="1"/>
</dbReference>
<keyword evidence="3" id="KW-0238">DNA-binding</keyword>
<reference evidence="6 7" key="1">
    <citation type="journal article" date="2015" name="Genome Announc.">
        <title>Expanding the biotechnology potential of lactobacilli through comparative genomics of 213 strains and associated genera.</title>
        <authorList>
            <person name="Sun Z."/>
            <person name="Harris H.M."/>
            <person name="McCann A."/>
            <person name="Guo C."/>
            <person name="Argimon S."/>
            <person name="Zhang W."/>
            <person name="Yang X."/>
            <person name="Jeffery I.B."/>
            <person name="Cooney J.C."/>
            <person name="Kagawa T.F."/>
            <person name="Liu W."/>
            <person name="Song Y."/>
            <person name="Salvetti E."/>
            <person name="Wrobel A."/>
            <person name="Rasinkangas P."/>
            <person name="Parkhill J."/>
            <person name="Rea M.C."/>
            <person name="O'Sullivan O."/>
            <person name="Ritari J."/>
            <person name="Douillard F.P."/>
            <person name="Paul Ross R."/>
            <person name="Yang R."/>
            <person name="Briner A.E."/>
            <person name="Felis G.E."/>
            <person name="de Vos W.M."/>
            <person name="Barrangou R."/>
            <person name="Klaenhammer T.R."/>
            <person name="Caufield P.W."/>
            <person name="Cui Y."/>
            <person name="Zhang H."/>
            <person name="O'Toole P.W."/>
        </authorList>
    </citation>
    <scope>NUCLEOTIDE SEQUENCE [LARGE SCALE GENOMIC DNA]</scope>
    <source>
        <strain evidence="6 7">DSM 13343</strain>
    </source>
</reference>
<sequence>MRYAGMQLLLSDIQTDPSVAQAVPAMTADGRCVRCGQNLTIKLPIGLRYCPVCVNLGRVVEGQSLYRFDAPKFPPTSSLTWTGELTPAQQVASDQLLKSVQVRREHLLWAVTGAGKTEMLFPAIASVLDAGGRVGVAAPRIDVVRELAPRLAQAFAHTSIGVRFGGAPWPKHDVALTVLTTHQLLRYYHCFDLLVIDEVDAFPFAHDEALMYAAKHAVKGSLVWLSATPSKNLLQQGRAGKIGLSTLPRRFHGQPLPAPKLAWVKKAKLPKQLPTQLLMQLKSLVTTHRVLLFVPDIDWLVPITNALRQQLKVEIQSVHAQDDQREAKVLAFRSGQIQLMVTTTILERGVTIHRCAVIVLAADSPRFGSDALIQMAGRAGRAVDSPDDPVWFYIQHYTRDIQVAITTIEKLNHMKAG</sequence>
<dbReference type="PANTHER" id="PTHR30580:SF1">
    <property type="entry name" value="COMF OPERON PROTEIN 1"/>
    <property type="match status" value="1"/>
</dbReference>
<keyword evidence="2" id="KW-0067">ATP-binding</keyword>
<dbReference type="GO" id="GO:0006270">
    <property type="term" value="P:DNA replication initiation"/>
    <property type="evidence" value="ECO:0007669"/>
    <property type="project" value="TreeGrafter"/>
</dbReference>
<comment type="caution">
    <text evidence="6">The sequence shown here is derived from an EMBL/GenBank/DDBJ whole genome shotgun (WGS) entry which is preliminary data.</text>
</comment>
<keyword evidence="6" id="KW-0378">Hydrolase</keyword>
<dbReference type="GO" id="GO:0006302">
    <property type="term" value="P:double-strand break repair"/>
    <property type="evidence" value="ECO:0007669"/>
    <property type="project" value="TreeGrafter"/>
</dbReference>
<dbReference type="PATRIC" id="fig|1423769.4.peg.826"/>
<dbReference type="Gene3D" id="3.40.50.300">
    <property type="entry name" value="P-loop containing nucleotide triphosphate hydrolases"/>
    <property type="match status" value="2"/>
</dbReference>
<dbReference type="InterPro" id="IPR027417">
    <property type="entry name" value="P-loop_NTPase"/>
</dbReference>
<dbReference type="Pfam" id="PF00270">
    <property type="entry name" value="DEAD"/>
    <property type="match status" value="1"/>
</dbReference>
<dbReference type="GO" id="GO:0003677">
    <property type="term" value="F:DNA binding"/>
    <property type="evidence" value="ECO:0007669"/>
    <property type="project" value="UniProtKB-KW"/>
</dbReference>
<dbReference type="SMART" id="SM00490">
    <property type="entry name" value="HELICc"/>
    <property type="match status" value="1"/>
</dbReference>
<dbReference type="Pfam" id="PF00271">
    <property type="entry name" value="Helicase_C"/>
    <property type="match status" value="1"/>
</dbReference>
<dbReference type="InterPro" id="IPR011545">
    <property type="entry name" value="DEAD/DEAH_box_helicase_dom"/>
</dbReference>
<feature type="domain" description="Helicase ATP-binding" evidence="4">
    <location>
        <begin position="97"/>
        <end position="247"/>
    </location>
</feature>
<dbReference type="SUPFAM" id="SSF52540">
    <property type="entry name" value="P-loop containing nucleoside triphosphate hydrolases"/>
    <property type="match status" value="1"/>
</dbReference>
<dbReference type="AlphaFoldDB" id="A0A0R1QS40"/>
<evidence type="ECO:0000256" key="1">
    <source>
        <dbReference type="ARBA" id="ARBA00022741"/>
    </source>
</evidence>
<dbReference type="GO" id="GO:0043138">
    <property type="term" value="F:3'-5' DNA helicase activity"/>
    <property type="evidence" value="ECO:0007669"/>
    <property type="project" value="TreeGrafter"/>
</dbReference>
<evidence type="ECO:0000313" key="7">
    <source>
        <dbReference type="Proteomes" id="UP000051790"/>
    </source>
</evidence>
<evidence type="ECO:0000256" key="3">
    <source>
        <dbReference type="ARBA" id="ARBA00023125"/>
    </source>
</evidence>
<organism evidence="6 7">
    <name type="scientific">Lacticaseibacillus manihotivorans DSM 13343 = JCM 12514</name>
    <dbReference type="NCBI Taxonomy" id="1423769"/>
    <lineage>
        <taxon>Bacteria</taxon>
        <taxon>Bacillati</taxon>
        <taxon>Bacillota</taxon>
        <taxon>Bacilli</taxon>
        <taxon>Lactobacillales</taxon>
        <taxon>Lactobacillaceae</taxon>
        <taxon>Lacticaseibacillus</taxon>
    </lineage>
</organism>
<dbReference type="GO" id="GO:0005524">
    <property type="term" value="F:ATP binding"/>
    <property type="evidence" value="ECO:0007669"/>
    <property type="project" value="UniProtKB-KW"/>
</dbReference>
<dbReference type="EMBL" id="AZEU01000132">
    <property type="protein sequence ID" value="KRL45210.1"/>
    <property type="molecule type" value="Genomic_DNA"/>
</dbReference>
<gene>
    <name evidence="6" type="ORF">FD01_GL000776</name>
</gene>
<evidence type="ECO:0000259" key="5">
    <source>
        <dbReference type="PROSITE" id="PS51194"/>
    </source>
</evidence>
<keyword evidence="1" id="KW-0547">Nucleotide-binding</keyword>
<dbReference type="PANTHER" id="PTHR30580">
    <property type="entry name" value="PRIMOSOMAL PROTEIN N"/>
    <property type="match status" value="1"/>
</dbReference>
<dbReference type="RefSeq" id="WP_056963467.1">
    <property type="nucleotide sequence ID" value="NZ_AZEU01000132.1"/>
</dbReference>
<evidence type="ECO:0000313" key="6">
    <source>
        <dbReference type="EMBL" id="KRL45210.1"/>
    </source>
</evidence>
<dbReference type="OrthoDB" id="2077914at2"/>
<evidence type="ECO:0000259" key="4">
    <source>
        <dbReference type="PROSITE" id="PS51192"/>
    </source>
</evidence>
<dbReference type="GO" id="GO:0006310">
    <property type="term" value="P:DNA recombination"/>
    <property type="evidence" value="ECO:0007669"/>
    <property type="project" value="TreeGrafter"/>
</dbReference>
<keyword evidence="7" id="KW-1185">Reference proteome</keyword>
<keyword evidence="6" id="KW-0347">Helicase</keyword>
<dbReference type="PROSITE" id="PS51192">
    <property type="entry name" value="HELICASE_ATP_BIND_1"/>
    <property type="match status" value="1"/>
</dbReference>
<evidence type="ECO:0000256" key="2">
    <source>
        <dbReference type="ARBA" id="ARBA00022840"/>
    </source>
</evidence>
<feature type="domain" description="Helicase C-terminal" evidence="5">
    <location>
        <begin position="280"/>
        <end position="417"/>
    </location>
</feature>
<dbReference type="SMART" id="SM00487">
    <property type="entry name" value="DEXDc"/>
    <property type="match status" value="1"/>
</dbReference>
<accession>A0A0R1QS40</accession>
<proteinExistence type="predicted"/>
<name>A0A0R1QS40_9LACO</name>
<protein>
    <submittedName>
        <fullName evidence="6">Superfamily II DNA RNA helicase</fullName>
    </submittedName>
</protein>
<dbReference type="InterPro" id="IPR001650">
    <property type="entry name" value="Helicase_C-like"/>
</dbReference>
<dbReference type="Proteomes" id="UP000051790">
    <property type="component" value="Unassembled WGS sequence"/>
</dbReference>